<proteinExistence type="predicted"/>
<protein>
    <submittedName>
        <fullName evidence="1">Uncharacterized protein</fullName>
    </submittedName>
</protein>
<accession>A0A0H5QWL5</accession>
<reference evidence="1" key="1">
    <citation type="submission" date="2015-04" db="EMBL/GenBank/DDBJ databases">
        <title>The genome sequence of the plant pathogenic Rhizarian Plasmodiophora brassicae reveals insights in its biotrophic life cycle and the origin of chitin synthesis.</title>
        <authorList>
            <person name="Schwelm A."/>
            <person name="Fogelqvist J."/>
            <person name="Knaust A."/>
            <person name="Julke S."/>
            <person name="Lilja T."/>
            <person name="Dhandapani V."/>
            <person name="Bonilla-Rosso G."/>
            <person name="Karlsson M."/>
            <person name="Shevchenko A."/>
            <person name="Choi S.R."/>
            <person name="Kim H.G."/>
            <person name="Park J.Y."/>
            <person name="Lim Y.P."/>
            <person name="Ludwig-Muller J."/>
            <person name="Dixelius C."/>
        </authorList>
    </citation>
    <scope>NUCLEOTIDE SEQUENCE</scope>
    <source>
        <tissue evidence="1">Potato root galls</tissue>
    </source>
</reference>
<dbReference type="AlphaFoldDB" id="A0A0H5QWL5"/>
<dbReference type="EMBL" id="HACM01005583">
    <property type="protein sequence ID" value="CRZ06025.1"/>
    <property type="molecule type" value="Transcribed_RNA"/>
</dbReference>
<name>A0A0H5QWL5_9EUKA</name>
<dbReference type="EMBL" id="HACM01005584">
    <property type="protein sequence ID" value="CRZ06026.1"/>
    <property type="molecule type" value="Transcribed_RNA"/>
</dbReference>
<feature type="non-terminal residue" evidence="1">
    <location>
        <position position="112"/>
    </location>
</feature>
<organism evidence="1">
    <name type="scientific">Spongospora subterranea</name>
    <dbReference type="NCBI Taxonomy" id="70186"/>
    <lineage>
        <taxon>Eukaryota</taxon>
        <taxon>Sar</taxon>
        <taxon>Rhizaria</taxon>
        <taxon>Endomyxa</taxon>
        <taxon>Phytomyxea</taxon>
        <taxon>Plasmodiophorida</taxon>
        <taxon>Plasmodiophoridae</taxon>
        <taxon>Spongospora</taxon>
    </lineage>
</organism>
<evidence type="ECO:0000313" key="1">
    <source>
        <dbReference type="EMBL" id="CRZ06026.1"/>
    </source>
</evidence>
<sequence length="112" mass="13099">MHSNHSQAPTVCLRHLIGQITRSLERICLTFLLKFVDSSGKYNFVNLQPSIKVFSFSPYVIPSGKENFNMLCFQNIIILSIPHLTKHNFRVRLLFWLITLSQVERIWSIMSF</sequence>